<evidence type="ECO:0000256" key="3">
    <source>
        <dbReference type="ARBA" id="ARBA00022605"/>
    </source>
</evidence>
<keyword evidence="7 13" id="KW-0520">NAD</keyword>
<dbReference type="AlphaFoldDB" id="A0A212J1Y6"/>
<keyword evidence="2 13" id="KW-0963">Cytoplasm</keyword>
<dbReference type="GO" id="GO:0005737">
    <property type="term" value="C:cytoplasm"/>
    <property type="evidence" value="ECO:0007669"/>
    <property type="project" value="UniProtKB-SubCell"/>
</dbReference>
<evidence type="ECO:0000256" key="12">
    <source>
        <dbReference type="ARBA" id="ARBA00049396"/>
    </source>
</evidence>
<gene>
    <name evidence="13 16" type="primary">dapB</name>
    <name evidence="16" type="ORF">KL86DPRO_10541</name>
</gene>
<sequence>MQTPIIVPIIVMGAAGRMGSTITRLVREDASLRLAGRVEHAARLGELTPVEGCADGDSLEAVLAGITKPVIIDFTSPASSVATANIAAKHGAGQVIGTTGLTEQELAELRACAEKTPIFWSPNMSVGVNVLLKILPELARLLGENYDMEMVEIHHNKKKDSPSGTALRLAEAMAKARDWELKDVACCHREGIVGERPKKEMGLQTVRGGDVVGVHTAYFLGQGERIEVTHQAHSRENFAQGALRAAKWLAAQKAGGLYSMEDML</sequence>
<feature type="binding site" evidence="13">
    <location>
        <begin position="13"/>
        <end position="18"/>
    </location>
    <ligand>
        <name>NAD(+)</name>
        <dbReference type="ChEBI" id="CHEBI:57540"/>
    </ligand>
</feature>
<dbReference type="HAMAP" id="MF_00102">
    <property type="entry name" value="DapB"/>
    <property type="match status" value="1"/>
</dbReference>
<dbReference type="GO" id="GO:0016726">
    <property type="term" value="F:oxidoreductase activity, acting on CH or CH2 groups, NAD or NADP as acceptor"/>
    <property type="evidence" value="ECO:0007669"/>
    <property type="project" value="UniProtKB-UniRule"/>
</dbReference>
<feature type="domain" description="Dihydrodipicolinate reductase C-terminal" evidence="15">
    <location>
        <begin position="127"/>
        <end position="264"/>
    </location>
</feature>
<evidence type="ECO:0000256" key="13">
    <source>
        <dbReference type="HAMAP-Rule" id="MF_00102"/>
    </source>
</evidence>
<evidence type="ECO:0000256" key="8">
    <source>
        <dbReference type="ARBA" id="ARBA00023154"/>
    </source>
</evidence>
<feature type="binding site" evidence="13">
    <location>
        <position position="39"/>
    </location>
    <ligand>
        <name>NAD(+)</name>
        <dbReference type="ChEBI" id="CHEBI:57540"/>
    </ligand>
</feature>
<dbReference type="InterPro" id="IPR036291">
    <property type="entry name" value="NAD(P)-bd_dom_sf"/>
</dbReference>
<dbReference type="UniPathway" id="UPA00034">
    <property type="reaction ID" value="UER00018"/>
</dbReference>
<evidence type="ECO:0000259" key="14">
    <source>
        <dbReference type="Pfam" id="PF01113"/>
    </source>
</evidence>
<dbReference type="NCBIfam" id="TIGR00036">
    <property type="entry name" value="dapB"/>
    <property type="match status" value="1"/>
</dbReference>
<dbReference type="Pfam" id="PF05173">
    <property type="entry name" value="DapB_C"/>
    <property type="match status" value="1"/>
</dbReference>
<feature type="binding site" evidence="13">
    <location>
        <begin position="121"/>
        <end position="124"/>
    </location>
    <ligand>
        <name>NAD(+)</name>
        <dbReference type="ChEBI" id="CHEBI:57540"/>
    </ligand>
</feature>
<comment type="caution">
    <text evidence="13">Lacks conserved residue(s) required for the propagation of feature annotation.</text>
</comment>
<organism evidence="16">
    <name type="scientific">uncultured delta proteobacterium</name>
    <dbReference type="NCBI Taxonomy" id="34034"/>
    <lineage>
        <taxon>Bacteria</taxon>
        <taxon>Deltaproteobacteria</taxon>
        <taxon>environmental samples</taxon>
    </lineage>
</organism>
<comment type="subunit">
    <text evidence="13">Homotetramer.</text>
</comment>
<dbReference type="EC" id="1.17.1.8" evidence="10 13"/>
<evidence type="ECO:0000256" key="6">
    <source>
        <dbReference type="ARBA" id="ARBA00023002"/>
    </source>
</evidence>
<evidence type="ECO:0000256" key="2">
    <source>
        <dbReference type="ARBA" id="ARBA00022490"/>
    </source>
</evidence>
<dbReference type="GO" id="GO:0008839">
    <property type="term" value="F:4-hydroxy-tetrahydrodipicolinate reductase"/>
    <property type="evidence" value="ECO:0007669"/>
    <property type="project" value="UniProtKB-UniRule"/>
</dbReference>
<dbReference type="Gene3D" id="3.40.50.720">
    <property type="entry name" value="NAD(P)-binding Rossmann-like Domain"/>
    <property type="match status" value="1"/>
</dbReference>
<dbReference type="InterPro" id="IPR023940">
    <property type="entry name" value="DHDPR_bac"/>
</dbReference>
<dbReference type="GO" id="GO:0019877">
    <property type="term" value="P:diaminopimelate biosynthetic process"/>
    <property type="evidence" value="ECO:0007669"/>
    <property type="project" value="UniProtKB-UniRule"/>
</dbReference>
<dbReference type="CDD" id="cd02274">
    <property type="entry name" value="DHDPR_N"/>
    <property type="match status" value="1"/>
</dbReference>
<reference evidence="16" key="1">
    <citation type="submission" date="2016-04" db="EMBL/GenBank/DDBJ databases">
        <authorList>
            <person name="Evans L.H."/>
            <person name="Alamgir A."/>
            <person name="Owens N."/>
            <person name="Weber N.D."/>
            <person name="Virtaneva K."/>
            <person name="Barbian K."/>
            <person name="Babar A."/>
            <person name="Rosenke K."/>
        </authorList>
    </citation>
    <scope>NUCLEOTIDE SEQUENCE</scope>
    <source>
        <strain evidence="16">86</strain>
    </source>
</reference>
<feature type="active site" description="Proton donor" evidence="13">
    <location>
        <position position="158"/>
    </location>
</feature>
<proteinExistence type="inferred from homology"/>
<dbReference type="InterPro" id="IPR022663">
    <property type="entry name" value="DapB_C"/>
</dbReference>
<keyword evidence="6 13" id="KW-0560">Oxidoreductase</keyword>
<dbReference type="FunFam" id="3.30.360.10:FF:000004">
    <property type="entry name" value="4-hydroxy-tetrahydrodipicolinate reductase"/>
    <property type="match status" value="1"/>
</dbReference>
<comment type="caution">
    <text evidence="13">Was originally thought to be a dihydrodipicolinate reductase (DHDPR), catalyzing the conversion of dihydrodipicolinate to tetrahydrodipicolinate. However, it was shown in E.coli that the substrate of the enzymatic reaction is not dihydrodipicolinate (DHDP) but in fact (2S,4S)-4-hydroxy-2,3,4,5-tetrahydrodipicolinic acid (HTPA), the product released by the DapA-catalyzed reaction.</text>
</comment>
<dbReference type="GO" id="GO:0051287">
    <property type="term" value="F:NAD binding"/>
    <property type="evidence" value="ECO:0007669"/>
    <property type="project" value="UniProtKB-UniRule"/>
</dbReference>
<dbReference type="PIRSF" id="PIRSF000161">
    <property type="entry name" value="DHPR"/>
    <property type="match status" value="1"/>
</dbReference>
<name>A0A212J1Y6_9DELT</name>
<comment type="catalytic activity">
    <reaction evidence="12 13">
        <text>(S)-2,3,4,5-tetrahydrodipicolinate + NAD(+) + H2O = (2S,4S)-4-hydroxy-2,3,4,5-tetrahydrodipicolinate + NADH + H(+)</text>
        <dbReference type="Rhea" id="RHEA:35323"/>
        <dbReference type="ChEBI" id="CHEBI:15377"/>
        <dbReference type="ChEBI" id="CHEBI:15378"/>
        <dbReference type="ChEBI" id="CHEBI:16845"/>
        <dbReference type="ChEBI" id="CHEBI:57540"/>
        <dbReference type="ChEBI" id="CHEBI:57945"/>
        <dbReference type="ChEBI" id="CHEBI:67139"/>
        <dbReference type="EC" id="1.17.1.8"/>
    </reaction>
</comment>
<keyword evidence="4 13" id="KW-0521">NADP</keyword>
<evidence type="ECO:0000313" key="16">
    <source>
        <dbReference type="EMBL" id="SBV93492.1"/>
    </source>
</evidence>
<comment type="similarity">
    <text evidence="1 13">Belongs to the DapB family.</text>
</comment>
<accession>A0A212J1Y6</accession>
<dbReference type="GO" id="GO:0050661">
    <property type="term" value="F:NADP binding"/>
    <property type="evidence" value="ECO:0007669"/>
    <property type="project" value="UniProtKB-UniRule"/>
</dbReference>
<comment type="pathway">
    <text evidence="9 13">Amino-acid biosynthesis; L-lysine biosynthesis via DAP pathway; (S)-tetrahydrodipicolinate from L-aspartate: step 4/4.</text>
</comment>
<dbReference type="InterPro" id="IPR000846">
    <property type="entry name" value="DapB_N"/>
</dbReference>
<keyword evidence="8 13" id="KW-0457">Lysine biosynthesis</keyword>
<evidence type="ECO:0000256" key="5">
    <source>
        <dbReference type="ARBA" id="ARBA00022915"/>
    </source>
</evidence>
<evidence type="ECO:0000259" key="15">
    <source>
        <dbReference type="Pfam" id="PF05173"/>
    </source>
</evidence>
<evidence type="ECO:0000256" key="7">
    <source>
        <dbReference type="ARBA" id="ARBA00023027"/>
    </source>
</evidence>
<comment type="catalytic activity">
    <reaction evidence="11 13">
        <text>(S)-2,3,4,5-tetrahydrodipicolinate + NADP(+) + H2O = (2S,4S)-4-hydroxy-2,3,4,5-tetrahydrodipicolinate + NADPH + H(+)</text>
        <dbReference type="Rhea" id="RHEA:35331"/>
        <dbReference type="ChEBI" id="CHEBI:15377"/>
        <dbReference type="ChEBI" id="CHEBI:15378"/>
        <dbReference type="ChEBI" id="CHEBI:16845"/>
        <dbReference type="ChEBI" id="CHEBI:57783"/>
        <dbReference type="ChEBI" id="CHEBI:58349"/>
        <dbReference type="ChEBI" id="CHEBI:67139"/>
        <dbReference type="EC" id="1.17.1.8"/>
    </reaction>
</comment>
<evidence type="ECO:0000256" key="9">
    <source>
        <dbReference type="ARBA" id="ARBA00037922"/>
    </source>
</evidence>
<evidence type="ECO:0000256" key="11">
    <source>
        <dbReference type="ARBA" id="ARBA00049080"/>
    </source>
</evidence>
<evidence type="ECO:0000256" key="1">
    <source>
        <dbReference type="ARBA" id="ARBA00006642"/>
    </source>
</evidence>
<feature type="active site" description="Proton donor/acceptor" evidence="13">
    <location>
        <position position="154"/>
    </location>
</feature>
<evidence type="ECO:0000256" key="10">
    <source>
        <dbReference type="ARBA" id="ARBA00038983"/>
    </source>
</evidence>
<evidence type="ECO:0000256" key="4">
    <source>
        <dbReference type="ARBA" id="ARBA00022857"/>
    </source>
</evidence>
<comment type="function">
    <text evidence="13">Catalyzes the conversion of 4-hydroxy-tetrahydrodipicolinate (HTPA) to tetrahydrodipicolinate.</text>
</comment>
<keyword evidence="5 13" id="KW-0220">Diaminopimelate biosynthesis</keyword>
<dbReference type="SUPFAM" id="SSF51735">
    <property type="entry name" value="NAD(P)-binding Rossmann-fold domains"/>
    <property type="match status" value="1"/>
</dbReference>
<dbReference type="PANTHER" id="PTHR20836">
    <property type="entry name" value="DIHYDRODIPICOLINATE REDUCTASE"/>
    <property type="match status" value="1"/>
</dbReference>
<comment type="subcellular location">
    <subcellularLocation>
        <location evidence="13">Cytoplasm</location>
    </subcellularLocation>
</comment>
<dbReference type="Pfam" id="PF01113">
    <property type="entry name" value="DapB_N"/>
    <property type="match status" value="1"/>
</dbReference>
<dbReference type="Gene3D" id="3.30.360.10">
    <property type="entry name" value="Dihydrodipicolinate Reductase, domain 2"/>
    <property type="match status" value="1"/>
</dbReference>
<feature type="binding site" evidence="13">
    <location>
        <position position="155"/>
    </location>
    <ligand>
        <name>(S)-2,3,4,5-tetrahydrodipicolinate</name>
        <dbReference type="ChEBI" id="CHEBI:16845"/>
    </ligand>
</feature>
<feature type="binding site" evidence="13">
    <location>
        <begin position="97"/>
        <end position="99"/>
    </location>
    <ligand>
        <name>NAD(+)</name>
        <dbReference type="ChEBI" id="CHEBI:57540"/>
    </ligand>
</feature>
<keyword evidence="3 13" id="KW-0028">Amino-acid biosynthesis</keyword>
<dbReference type="EMBL" id="FLUQ01000001">
    <property type="protein sequence ID" value="SBV93492.1"/>
    <property type="molecule type" value="Genomic_DNA"/>
</dbReference>
<dbReference type="GO" id="GO:0009089">
    <property type="term" value="P:lysine biosynthetic process via diaminopimelate"/>
    <property type="evidence" value="ECO:0007669"/>
    <property type="project" value="UniProtKB-UniRule"/>
</dbReference>
<dbReference type="SUPFAM" id="SSF55347">
    <property type="entry name" value="Glyceraldehyde-3-phosphate dehydrogenase-like, C-terminal domain"/>
    <property type="match status" value="1"/>
</dbReference>
<dbReference type="PANTHER" id="PTHR20836:SF0">
    <property type="entry name" value="4-HYDROXY-TETRAHYDRODIPICOLINATE REDUCTASE 1, CHLOROPLASTIC-RELATED"/>
    <property type="match status" value="1"/>
</dbReference>
<protein>
    <recommendedName>
        <fullName evidence="10 13">4-hydroxy-tetrahydrodipicolinate reductase</fullName>
        <shortName evidence="13">HTPA reductase</shortName>
        <ecNumber evidence="10 13">1.17.1.8</ecNumber>
    </recommendedName>
</protein>
<feature type="domain" description="Dihydrodipicolinate reductase N-terminal" evidence="14">
    <location>
        <begin position="8"/>
        <end position="124"/>
    </location>
</feature>
<feature type="binding site" evidence="13">
    <location>
        <begin position="164"/>
        <end position="165"/>
    </location>
    <ligand>
        <name>(S)-2,3,4,5-tetrahydrodipicolinate</name>
        <dbReference type="ChEBI" id="CHEBI:16845"/>
    </ligand>
</feature>